<accession>A0A8J3RIF3</accession>
<feature type="transmembrane region" description="Helical" evidence="2">
    <location>
        <begin position="89"/>
        <end position="116"/>
    </location>
</feature>
<name>A0A8J3RIF3_9ACTN</name>
<evidence type="ECO:0000256" key="2">
    <source>
        <dbReference type="SAM" id="Phobius"/>
    </source>
</evidence>
<comment type="caution">
    <text evidence="3">The sequence shown here is derived from an EMBL/GenBank/DDBJ whole genome shotgun (WGS) entry which is preliminary data.</text>
</comment>
<dbReference type="Proteomes" id="UP000616724">
    <property type="component" value="Unassembled WGS sequence"/>
</dbReference>
<feature type="region of interest" description="Disordered" evidence="1">
    <location>
        <begin position="123"/>
        <end position="143"/>
    </location>
</feature>
<proteinExistence type="predicted"/>
<dbReference type="AlphaFoldDB" id="A0A8J3RIF3"/>
<sequence length="143" mass="15220">MAARRAATRTVAPTTGPDRYAAPMASFGSAPAVVLTTYEALSPLTPGFLRSIAMDRFRFLPYGGFFFMALSMMYMAMNVPGETAPTAAVIRWAGMGIAIALCGVIGTLSLIAAVLIERFKNEGSASGGDARLRDDRSNEYVEP</sequence>
<reference evidence="3 4" key="1">
    <citation type="submission" date="2021-01" db="EMBL/GenBank/DDBJ databases">
        <title>Whole genome shotgun sequence of Planobispora longispora NBRC 13918.</title>
        <authorList>
            <person name="Komaki H."/>
            <person name="Tamura T."/>
        </authorList>
    </citation>
    <scope>NUCLEOTIDE SEQUENCE [LARGE SCALE GENOMIC DNA]</scope>
    <source>
        <strain evidence="3 4">NBRC 13918</strain>
    </source>
</reference>
<evidence type="ECO:0000313" key="3">
    <source>
        <dbReference type="EMBL" id="GIH75280.1"/>
    </source>
</evidence>
<gene>
    <name evidence="3" type="ORF">Plo01_17090</name>
</gene>
<feature type="transmembrane region" description="Helical" evidence="2">
    <location>
        <begin position="59"/>
        <end position="77"/>
    </location>
</feature>
<keyword evidence="2" id="KW-0472">Membrane</keyword>
<evidence type="ECO:0000256" key="1">
    <source>
        <dbReference type="SAM" id="MobiDB-lite"/>
    </source>
</evidence>
<keyword evidence="2" id="KW-0812">Transmembrane</keyword>
<keyword evidence="2" id="KW-1133">Transmembrane helix</keyword>
<feature type="compositionally biased region" description="Basic and acidic residues" evidence="1">
    <location>
        <begin position="130"/>
        <end position="143"/>
    </location>
</feature>
<protein>
    <submittedName>
        <fullName evidence="3">Uncharacterized protein</fullName>
    </submittedName>
</protein>
<evidence type="ECO:0000313" key="4">
    <source>
        <dbReference type="Proteomes" id="UP000616724"/>
    </source>
</evidence>
<organism evidence="3 4">
    <name type="scientific">Planobispora longispora</name>
    <dbReference type="NCBI Taxonomy" id="28887"/>
    <lineage>
        <taxon>Bacteria</taxon>
        <taxon>Bacillati</taxon>
        <taxon>Actinomycetota</taxon>
        <taxon>Actinomycetes</taxon>
        <taxon>Streptosporangiales</taxon>
        <taxon>Streptosporangiaceae</taxon>
        <taxon>Planobispora</taxon>
    </lineage>
</organism>
<dbReference type="EMBL" id="BOOH01000016">
    <property type="protein sequence ID" value="GIH75280.1"/>
    <property type="molecule type" value="Genomic_DNA"/>
</dbReference>
<keyword evidence="4" id="KW-1185">Reference proteome</keyword>